<feature type="region of interest" description="Disordered" evidence="3">
    <location>
        <begin position="242"/>
        <end position="288"/>
    </location>
</feature>
<feature type="short sequence motif" description="FFD box" evidence="2">
    <location>
        <begin position="203"/>
        <end position="219"/>
    </location>
</feature>
<feature type="domain" description="FFD box profile" evidence="4">
    <location>
        <begin position="203"/>
        <end position="219"/>
    </location>
</feature>
<evidence type="ECO:0000259" key="4">
    <source>
        <dbReference type="PROSITE" id="PS51513"/>
    </source>
</evidence>
<dbReference type="SUPFAM" id="SSF50182">
    <property type="entry name" value="Sm-like ribonucleoproteins"/>
    <property type="match status" value="1"/>
</dbReference>
<reference evidence="7" key="1">
    <citation type="submission" date="2016-11" db="UniProtKB">
        <authorList>
            <consortium name="WormBaseParasite"/>
        </authorList>
    </citation>
    <scope>IDENTIFICATION</scope>
</reference>
<dbReference type="PROSITE" id="PS51513">
    <property type="entry name" value="FFD"/>
    <property type="match status" value="1"/>
</dbReference>
<dbReference type="Proteomes" id="UP000095287">
    <property type="component" value="Unplaced"/>
</dbReference>
<dbReference type="Gene3D" id="2.30.30.100">
    <property type="match status" value="1"/>
</dbReference>
<dbReference type="PROSITE" id="PS52002">
    <property type="entry name" value="SM"/>
    <property type="match status" value="1"/>
</dbReference>
<evidence type="ECO:0000256" key="1">
    <source>
        <dbReference type="ARBA" id="ARBA00010415"/>
    </source>
</evidence>
<dbReference type="GO" id="GO:0000932">
    <property type="term" value="C:P-body"/>
    <property type="evidence" value="ECO:0007669"/>
    <property type="project" value="TreeGrafter"/>
</dbReference>
<dbReference type="WBParaSite" id="L893_g21404.t1">
    <property type="protein sequence ID" value="L893_g21404.t1"/>
    <property type="gene ID" value="L893_g21404"/>
</dbReference>
<evidence type="ECO:0000256" key="3">
    <source>
        <dbReference type="SAM" id="MobiDB-lite"/>
    </source>
</evidence>
<dbReference type="CDD" id="cd01736">
    <property type="entry name" value="LSm14_N"/>
    <property type="match status" value="1"/>
</dbReference>
<feature type="region of interest" description="Disordered" evidence="3">
    <location>
        <begin position="115"/>
        <end position="155"/>
    </location>
</feature>
<dbReference type="PANTHER" id="PTHR13586">
    <property type="entry name" value="SCD6 PROTEIN-RELATED"/>
    <property type="match status" value="1"/>
</dbReference>
<feature type="compositionally biased region" description="Basic and acidic residues" evidence="3">
    <location>
        <begin position="243"/>
        <end position="258"/>
    </location>
</feature>
<evidence type="ECO:0000256" key="2">
    <source>
        <dbReference type="PROSITE-ProRule" id="PRU00846"/>
    </source>
</evidence>
<dbReference type="GO" id="GO:0034063">
    <property type="term" value="P:stress granule assembly"/>
    <property type="evidence" value="ECO:0007669"/>
    <property type="project" value="TreeGrafter"/>
</dbReference>
<feature type="compositionally biased region" description="Basic and acidic residues" evidence="3">
    <location>
        <begin position="279"/>
        <end position="288"/>
    </location>
</feature>
<feature type="compositionally biased region" description="Basic residues" evidence="3">
    <location>
        <begin position="265"/>
        <end position="275"/>
    </location>
</feature>
<feature type="compositionally biased region" description="Acidic residues" evidence="3">
    <location>
        <begin position="137"/>
        <end position="147"/>
    </location>
</feature>
<dbReference type="SMART" id="SM01271">
    <property type="entry name" value="LSM14"/>
    <property type="match status" value="1"/>
</dbReference>
<evidence type="ECO:0000313" key="7">
    <source>
        <dbReference type="WBParaSite" id="L893_g21404.t1"/>
    </source>
</evidence>
<comment type="similarity">
    <text evidence="1">Belongs to the LSM14 family.</text>
</comment>
<dbReference type="GO" id="GO:0003729">
    <property type="term" value="F:mRNA binding"/>
    <property type="evidence" value="ECO:0007669"/>
    <property type="project" value="TreeGrafter"/>
</dbReference>
<dbReference type="Pfam" id="PF12701">
    <property type="entry name" value="LSM14"/>
    <property type="match status" value="1"/>
</dbReference>
<feature type="domain" description="Sm" evidence="5">
    <location>
        <begin position="1"/>
        <end position="79"/>
    </location>
</feature>
<proteinExistence type="inferred from homology"/>
<sequence>MKEPFIGCKVSLISQLDIRYEGILYAVDTVGAVITLAKVRSYGTETRRTARPIPARDEIYEYVIFKAGDIKDFMVVPDFFDDPIVPFNVIYQRGLESELQFPSDPLLATDYPIPMRAQPSPIGDRRKKVERSPTFSEVEESESEISEEDKFVQEPKGRNRIDSEFDFEEAENEFQNVIASMTDKMGRMKVKRSRKRARRQVGECYNKDVSFFDGISCDTRDKAEGRCARMPKSQERLVNQETFGKEAVTDLDKNRDTGHYYGPKGNRRKNRRRGGWHTFNKDSKRGTP</sequence>
<evidence type="ECO:0000313" key="6">
    <source>
        <dbReference type="Proteomes" id="UP000095287"/>
    </source>
</evidence>
<name>A0A1I7YZI7_9BILA</name>
<dbReference type="InterPro" id="IPR025761">
    <property type="entry name" value="FFD_box"/>
</dbReference>
<dbReference type="PANTHER" id="PTHR13586:SF0">
    <property type="entry name" value="TRAILER HITCH, ISOFORM H"/>
    <property type="match status" value="1"/>
</dbReference>
<dbReference type="InterPro" id="IPR019050">
    <property type="entry name" value="FDF_dom"/>
</dbReference>
<dbReference type="InterPro" id="IPR047575">
    <property type="entry name" value="Sm"/>
</dbReference>
<dbReference type="InterPro" id="IPR010920">
    <property type="entry name" value="LSM_dom_sf"/>
</dbReference>
<keyword evidence="6" id="KW-1185">Reference proteome</keyword>
<dbReference type="SMART" id="SM01199">
    <property type="entry name" value="FDF"/>
    <property type="match status" value="1"/>
</dbReference>
<protein>
    <submittedName>
        <fullName evidence="7">FFD domain-containing protein</fullName>
    </submittedName>
</protein>
<evidence type="ECO:0000259" key="5">
    <source>
        <dbReference type="PROSITE" id="PS52002"/>
    </source>
</evidence>
<dbReference type="GO" id="GO:0033962">
    <property type="term" value="P:P-body assembly"/>
    <property type="evidence" value="ECO:0007669"/>
    <property type="project" value="TreeGrafter"/>
</dbReference>
<accession>A0A1I7YZI7</accession>
<organism evidence="6 7">
    <name type="scientific">Steinernema glaseri</name>
    <dbReference type="NCBI Taxonomy" id="37863"/>
    <lineage>
        <taxon>Eukaryota</taxon>
        <taxon>Metazoa</taxon>
        <taxon>Ecdysozoa</taxon>
        <taxon>Nematoda</taxon>
        <taxon>Chromadorea</taxon>
        <taxon>Rhabditida</taxon>
        <taxon>Tylenchina</taxon>
        <taxon>Panagrolaimomorpha</taxon>
        <taxon>Strongyloidoidea</taxon>
        <taxon>Steinernematidae</taxon>
        <taxon>Steinernema</taxon>
    </lineage>
</organism>
<dbReference type="AlphaFoldDB" id="A0A1I7YZI7"/>
<dbReference type="InterPro" id="IPR025609">
    <property type="entry name" value="Lsm14-like_N"/>
</dbReference>